<dbReference type="SMART" id="SM00342">
    <property type="entry name" value="HTH_ARAC"/>
    <property type="match status" value="1"/>
</dbReference>
<dbReference type="InterPro" id="IPR009057">
    <property type="entry name" value="Homeodomain-like_sf"/>
</dbReference>
<organism evidence="5 6">
    <name type="scientific">Cohnella xylanilytica</name>
    <dbReference type="NCBI Taxonomy" id="557555"/>
    <lineage>
        <taxon>Bacteria</taxon>
        <taxon>Bacillati</taxon>
        <taxon>Bacillota</taxon>
        <taxon>Bacilli</taxon>
        <taxon>Bacillales</taxon>
        <taxon>Paenibacillaceae</taxon>
        <taxon>Cohnella</taxon>
    </lineage>
</organism>
<dbReference type="InterPro" id="IPR003313">
    <property type="entry name" value="AraC-bd"/>
</dbReference>
<gene>
    <name evidence="5" type="ORF">H7B90_19260</name>
</gene>
<sequence>MPFVLAEFANVEEKLPLYVCCVGSHEQKRLDRPKGYPAHQLFLCRSGAGIFRLPGHEDQTLGAGMALILPAGTPHFYSPSHPREGWELGFAAFDGQAAPAVLETMRPFVLRAFSADNFGELWRQLEGLWQLVGLGGEGAYWEASRRMYGLALAVLEGRADSKRPMRAAPAAPAGDAGNPALRTAVRLMHTHFHERLLVPNIARAAGYSIQHFNRLFVRHYGMPPQQYLLQLRMRRAIQLFAENPGIPVGEVARQLGMDVTYFIRMFKRTYGRTPKQHAKEGLAARS</sequence>
<reference evidence="5 6" key="1">
    <citation type="submission" date="2020-08" db="EMBL/GenBank/DDBJ databases">
        <title>Cohnella phylogeny.</title>
        <authorList>
            <person name="Dunlap C."/>
        </authorList>
    </citation>
    <scope>NUCLEOTIDE SEQUENCE [LARGE SCALE GENOMIC DNA]</scope>
    <source>
        <strain evidence="5 6">DSM 25239</strain>
    </source>
</reference>
<keyword evidence="1" id="KW-0805">Transcription regulation</keyword>
<dbReference type="Gene3D" id="2.60.120.280">
    <property type="entry name" value="Regulatory protein AraC"/>
    <property type="match status" value="1"/>
</dbReference>
<evidence type="ECO:0000313" key="6">
    <source>
        <dbReference type="Proteomes" id="UP000553776"/>
    </source>
</evidence>
<dbReference type="InterPro" id="IPR037923">
    <property type="entry name" value="HTH-like"/>
</dbReference>
<dbReference type="InterPro" id="IPR050204">
    <property type="entry name" value="AraC_XylS_family_regulators"/>
</dbReference>
<protein>
    <submittedName>
        <fullName evidence="5">Helix-turn-helix transcriptional regulator</fullName>
    </submittedName>
</protein>
<dbReference type="Pfam" id="PF12833">
    <property type="entry name" value="HTH_18"/>
    <property type="match status" value="1"/>
</dbReference>
<dbReference type="AlphaFoldDB" id="A0A841TZ77"/>
<comment type="caution">
    <text evidence="5">The sequence shown here is derived from an EMBL/GenBank/DDBJ whole genome shotgun (WGS) entry which is preliminary data.</text>
</comment>
<name>A0A841TZ77_9BACL</name>
<accession>A0A841TZ77</accession>
<evidence type="ECO:0000259" key="4">
    <source>
        <dbReference type="PROSITE" id="PS01124"/>
    </source>
</evidence>
<evidence type="ECO:0000256" key="2">
    <source>
        <dbReference type="ARBA" id="ARBA00023125"/>
    </source>
</evidence>
<dbReference type="InterPro" id="IPR018060">
    <property type="entry name" value="HTH_AraC"/>
</dbReference>
<dbReference type="Gene3D" id="1.10.10.60">
    <property type="entry name" value="Homeodomain-like"/>
    <property type="match status" value="2"/>
</dbReference>
<dbReference type="EMBL" id="JACJVR010000074">
    <property type="protein sequence ID" value="MBB6693535.1"/>
    <property type="molecule type" value="Genomic_DNA"/>
</dbReference>
<dbReference type="GO" id="GO:0003700">
    <property type="term" value="F:DNA-binding transcription factor activity"/>
    <property type="evidence" value="ECO:0007669"/>
    <property type="project" value="InterPro"/>
</dbReference>
<dbReference type="PANTHER" id="PTHR46796">
    <property type="entry name" value="HTH-TYPE TRANSCRIPTIONAL ACTIVATOR RHAS-RELATED"/>
    <property type="match status" value="1"/>
</dbReference>
<dbReference type="Pfam" id="PF02311">
    <property type="entry name" value="AraC_binding"/>
    <property type="match status" value="1"/>
</dbReference>
<dbReference type="SUPFAM" id="SSF51215">
    <property type="entry name" value="Regulatory protein AraC"/>
    <property type="match status" value="1"/>
</dbReference>
<keyword evidence="2" id="KW-0238">DNA-binding</keyword>
<feature type="domain" description="HTH araC/xylS-type" evidence="4">
    <location>
        <begin position="182"/>
        <end position="280"/>
    </location>
</feature>
<keyword evidence="3" id="KW-0804">Transcription</keyword>
<dbReference type="GO" id="GO:0043565">
    <property type="term" value="F:sequence-specific DNA binding"/>
    <property type="evidence" value="ECO:0007669"/>
    <property type="project" value="InterPro"/>
</dbReference>
<keyword evidence="6" id="KW-1185">Reference proteome</keyword>
<dbReference type="Proteomes" id="UP000553776">
    <property type="component" value="Unassembled WGS sequence"/>
</dbReference>
<dbReference type="PROSITE" id="PS01124">
    <property type="entry name" value="HTH_ARAC_FAMILY_2"/>
    <property type="match status" value="1"/>
</dbReference>
<evidence type="ECO:0000313" key="5">
    <source>
        <dbReference type="EMBL" id="MBB6693535.1"/>
    </source>
</evidence>
<evidence type="ECO:0000256" key="3">
    <source>
        <dbReference type="ARBA" id="ARBA00023163"/>
    </source>
</evidence>
<proteinExistence type="predicted"/>
<evidence type="ECO:0000256" key="1">
    <source>
        <dbReference type="ARBA" id="ARBA00023015"/>
    </source>
</evidence>
<dbReference type="SUPFAM" id="SSF46689">
    <property type="entry name" value="Homeodomain-like"/>
    <property type="match status" value="2"/>
</dbReference>